<keyword evidence="5 6" id="KW-0804">Transcription</keyword>
<comment type="similarity">
    <text evidence="1 6">Belongs to the NusB family.</text>
</comment>
<sequence>MNRKKTRELTMKLLFQMAINKEKADVIISNLKENIEMEQTSQKNSTSQIYGENTGDLKNIDIDYVIRVLKGIEKNEDMLNMEIEKYLRNWKLNRLSKVDSAILKICTYEFLHEDDIPEKVSINEAIELAKKYSSEKSASFINGVLGNMIKDEK</sequence>
<dbReference type="RefSeq" id="WP_073538276.1">
    <property type="nucleotide sequence ID" value="NZ_CP018335.1"/>
</dbReference>
<proteinExistence type="inferred from homology"/>
<dbReference type="InterPro" id="IPR035926">
    <property type="entry name" value="NusB-like_sf"/>
</dbReference>
<dbReference type="GO" id="GO:0005829">
    <property type="term" value="C:cytosol"/>
    <property type="evidence" value="ECO:0007669"/>
    <property type="project" value="TreeGrafter"/>
</dbReference>
<keyword evidence="4 6" id="KW-0805">Transcription regulation</keyword>
<dbReference type="InterPro" id="IPR011605">
    <property type="entry name" value="NusB_fam"/>
</dbReference>
<organism evidence="8 9">
    <name type="scientific">Clostridium kluyveri</name>
    <dbReference type="NCBI Taxonomy" id="1534"/>
    <lineage>
        <taxon>Bacteria</taxon>
        <taxon>Bacillati</taxon>
        <taxon>Bacillota</taxon>
        <taxon>Clostridia</taxon>
        <taxon>Eubacteriales</taxon>
        <taxon>Clostridiaceae</taxon>
        <taxon>Clostridium</taxon>
    </lineage>
</organism>
<dbReference type="GO" id="GO:0006353">
    <property type="term" value="P:DNA-templated transcription termination"/>
    <property type="evidence" value="ECO:0007669"/>
    <property type="project" value="UniProtKB-UniRule"/>
</dbReference>
<evidence type="ECO:0000313" key="8">
    <source>
        <dbReference type="EMBL" id="APM38609.1"/>
    </source>
</evidence>
<dbReference type="OrthoDB" id="9811381at2"/>
<comment type="function">
    <text evidence="6">Involved in transcription antitermination. Required for transcription of ribosomal RNA (rRNA) genes. Binds specifically to the boxA antiterminator sequence of the ribosomal RNA (rrn) operons.</text>
</comment>
<dbReference type="SUPFAM" id="SSF48013">
    <property type="entry name" value="NusB-like"/>
    <property type="match status" value="1"/>
</dbReference>
<evidence type="ECO:0000256" key="5">
    <source>
        <dbReference type="ARBA" id="ARBA00023163"/>
    </source>
</evidence>
<protein>
    <recommendedName>
        <fullName evidence="6">Transcription antitermination protein NusB</fullName>
    </recommendedName>
    <alternativeName>
        <fullName evidence="6">Antitermination factor NusB</fullName>
    </alternativeName>
</protein>
<evidence type="ECO:0000256" key="2">
    <source>
        <dbReference type="ARBA" id="ARBA00022814"/>
    </source>
</evidence>
<evidence type="ECO:0000256" key="1">
    <source>
        <dbReference type="ARBA" id="ARBA00005952"/>
    </source>
</evidence>
<dbReference type="InterPro" id="IPR006027">
    <property type="entry name" value="NusB_RsmB_TIM44"/>
</dbReference>
<dbReference type="NCBIfam" id="TIGR01951">
    <property type="entry name" value="nusB"/>
    <property type="match status" value="1"/>
</dbReference>
<dbReference type="Proteomes" id="UP000184604">
    <property type="component" value="Chromosome"/>
</dbReference>
<accession>A0A1L5F6H9</accession>
<dbReference type="Pfam" id="PF01029">
    <property type="entry name" value="NusB"/>
    <property type="match status" value="1"/>
</dbReference>
<evidence type="ECO:0000256" key="6">
    <source>
        <dbReference type="HAMAP-Rule" id="MF_00073"/>
    </source>
</evidence>
<gene>
    <name evidence="6" type="primary">nusB</name>
    <name evidence="8" type="ORF">BS101_07565</name>
</gene>
<dbReference type="PANTHER" id="PTHR11078:SF3">
    <property type="entry name" value="ANTITERMINATION NUSB DOMAIN-CONTAINING PROTEIN"/>
    <property type="match status" value="1"/>
</dbReference>
<dbReference type="PANTHER" id="PTHR11078">
    <property type="entry name" value="N UTILIZATION SUBSTANCE PROTEIN B-RELATED"/>
    <property type="match status" value="1"/>
</dbReference>
<dbReference type="GO" id="GO:0003723">
    <property type="term" value="F:RNA binding"/>
    <property type="evidence" value="ECO:0007669"/>
    <property type="project" value="UniProtKB-UniRule"/>
</dbReference>
<feature type="domain" description="NusB/RsmB/TIM44" evidence="7">
    <location>
        <begin position="5"/>
        <end position="150"/>
    </location>
</feature>
<reference evidence="8 9" key="1">
    <citation type="submission" date="2016-12" db="EMBL/GenBank/DDBJ databases">
        <title>Complete genome sequence of Clostridium kluyveri JZZ isolated from the pit mud of a Chinese flavor liquor-making factory.</title>
        <authorList>
            <person name="Wang Y."/>
        </authorList>
    </citation>
    <scope>NUCLEOTIDE SEQUENCE [LARGE SCALE GENOMIC DNA]</scope>
    <source>
        <strain evidence="8 9">JZZ</strain>
    </source>
</reference>
<evidence type="ECO:0000259" key="7">
    <source>
        <dbReference type="Pfam" id="PF01029"/>
    </source>
</evidence>
<name>A0A1L5F6H9_CLOKL</name>
<evidence type="ECO:0000256" key="3">
    <source>
        <dbReference type="ARBA" id="ARBA00022884"/>
    </source>
</evidence>
<dbReference type="AlphaFoldDB" id="A0A1L5F6H9"/>
<evidence type="ECO:0000313" key="9">
    <source>
        <dbReference type="Proteomes" id="UP000184604"/>
    </source>
</evidence>
<dbReference type="HAMAP" id="MF_00073">
    <property type="entry name" value="NusB"/>
    <property type="match status" value="1"/>
</dbReference>
<evidence type="ECO:0000256" key="4">
    <source>
        <dbReference type="ARBA" id="ARBA00023015"/>
    </source>
</evidence>
<dbReference type="Gene3D" id="1.10.940.10">
    <property type="entry name" value="NusB-like"/>
    <property type="match status" value="1"/>
</dbReference>
<keyword evidence="2 6" id="KW-0889">Transcription antitermination</keyword>
<dbReference type="EMBL" id="CP018335">
    <property type="protein sequence ID" value="APM38609.1"/>
    <property type="molecule type" value="Genomic_DNA"/>
</dbReference>
<keyword evidence="3 6" id="KW-0694">RNA-binding</keyword>
<dbReference type="GO" id="GO:0031564">
    <property type="term" value="P:transcription antitermination"/>
    <property type="evidence" value="ECO:0007669"/>
    <property type="project" value="UniProtKB-KW"/>
</dbReference>